<dbReference type="AlphaFoldDB" id="A0A176T7U0"/>
<dbReference type="GO" id="GO:0016787">
    <property type="term" value="F:hydrolase activity"/>
    <property type="evidence" value="ECO:0007669"/>
    <property type="project" value="UniProtKB-KW"/>
</dbReference>
<proteinExistence type="predicted"/>
<dbReference type="Gene3D" id="3.40.630.40">
    <property type="entry name" value="Zn-dependent exopeptidases"/>
    <property type="match status" value="1"/>
</dbReference>
<comment type="caution">
    <text evidence="1">The sequence shown here is derived from an EMBL/GenBank/DDBJ whole genome shotgun (WGS) entry which is preliminary data.</text>
</comment>
<accession>A0A176T7U0</accession>
<dbReference type="SUPFAM" id="SSF53187">
    <property type="entry name" value="Zn-dependent exopeptidases"/>
    <property type="match status" value="1"/>
</dbReference>
<dbReference type="OrthoDB" id="9815326at2"/>
<dbReference type="Proteomes" id="UP000076923">
    <property type="component" value="Unassembled WGS sequence"/>
</dbReference>
<dbReference type="InterPro" id="IPR007709">
    <property type="entry name" value="N-FG_amidohydro"/>
</dbReference>
<keyword evidence="2" id="KW-1185">Reference proteome</keyword>
<organism evidence="1 2">
    <name type="scientific">Polaribacter atrinae</name>
    <dbReference type="NCBI Taxonomy" id="1333662"/>
    <lineage>
        <taxon>Bacteria</taxon>
        <taxon>Pseudomonadati</taxon>
        <taxon>Bacteroidota</taxon>
        <taxon>Flavobacteriia</taxon>
        <taxon>Flavobacteriales</taxon>
        <taxon>Flavobacteriaceae</taxon>
    </lineage>
</organism>
<keyword evidence="1" id="KW-0378">Hydrolase</keyword>
<name>A0A176T7U0_9FLAO</name>
<protein>
    <submittedName>
        <fullName evidence="1">N-formylglutamate amidohydrolase</fullName>
    </submittedName>
</protein>
<dbReference type="RefSeq" id="WP_068451013.1">
    <property type="nucleotide sequence ID" value="NZ_CP150660.1"/>
</dbReference>
<dbReference type="Pfam" id="PF05013">
    <property type="entry name" value="FGase"/>
    <property type="match status" value="1"/>
</dbReference>
<dbReference type="STRING" id="1333662.LPB303_13190"/>
<sequence length="224" mass="26325">MKLVITCEHGGNEIPEKFHTLFSDKEILNTHRGYDLGALDVFNTLKHLAIYTNYSTTSRLFIELNRSLWHKNLFSDFTKKLSDLEKKDIIKTYYNIYRKSVKNEIETLITNQNTVVHLSIHSFTPILNDSLRNCDIGLLYDSSNQQEKKIALQLKEALHRINSKWHVRFNYPYLGKADGFTTYLRKRFKENYIGIEIEINQKYSKKNIMNSQLKEDLQKAIASL</sequence>
<evidence type="ECO:0000313" key="2">
    <source>
        <dbReference type="Proteomes" id="UP000076923"/>
    </source>
</evidence>
<dbReference type="EMBL" id="LVWE01000055">
    <property type="protein sequence ID" value="OAD43415.1"/>
    <property type="molecule type" value="Genomic_DNA"/>
</dbReference>
<gene>
    <name evidence="1" type="ORF">LPB303_13190</name>
</gene>
<reference evidence="1 2" key="1">
    <citation type="submission" date="2016-02" db="EMBL/GenBank/DDBJ databases">
        <title>Draft genome sequence of Polaribacter atrinae KACC17473.</title>
        <authorList>
            <person name="Shin S.-K."/>
            <person name="Yi H."/>
        </authorList>
    </citation>
    <scope>NUCLEOTIDE SEQUENCE [LARGE SCALE GENOMIC DNA]</scope>
    <source>
        <strain evidence="1 2">KACC 17473</strain>
    </source>
</reference>
<evidence type="ECO:0000313" key="1">
    <source>
        <dbReference type="EMBL" id="OAD43415.1"/>
    </source>
</evidence>